<proteinExistence type="predicted"/>
<comment type="caution">
    <text evidence="1">The sequence shown here is derived from an EMBL/GenBank/DDBJ whole genome shotgun (WGS) entry which is preliminary data.</text>
</comment>
<name>A0A843W2K1_COLES</name>
<evidence type="ECO:0000313" key="1">
    <source>
        <dbReference type="EMBL" id="MQM04042.1"/>
    </source>
</evidence>
<protein>
    <submittedName>
        <fullName evidence="1">Uncharacterized protein</fullName>
    </submittedName>
</protein>
<dbReference type="EMBL" id="NMUH01003144">
    <property type="protein sequence ID" value="MQM04042.1"/>
    <property type="molecule type" value="Genomic_DNA"/>
</dbReference>
<accession>A0A843W2K1</accession>
<evidence type="ECO:0000313" key="2">
    <source>
        <dbReference type="Proteomes" id="UP000652761"/>
    </source>
</evidence>
<dbReference type="AlphaFoldDB" id="A0A843W2K1"/>
<organism evidence="1 2">
    <name type="scientific">Colocasia esculenta</name>
    <name type="common">Wild taro</name>
    <name type="synonym">Arum esculentum</name>
    <dbReference type="NCBI Taxonomy" id="4460"/>
    <lineage>
        <taxon>Eukaryota</taxon>
        <taxon>Viridiplantae</taxon>
        <taxon>Streptophyta</taxon>
        <taxon>Embryophyta</taxon>
        <taxon>Tracheophyta</taxon>
        <taxon>Spermatophyta</taxon>
        <taxon>Magnoliopsida</taxon>
        <taxon>Liliopsida</taxon>
        <taxon>Araceae</taxon>
        <taxon>Aroideae</taxon>
        <taxon>Colocasieae</taxon>
        <taxon>Colocasia</taxon>
    </lineage>
</organism>
<keyword evidence="2" id="KW-1185">Reference proteome</keyword>
<sequence length="140" mass="16082">MCLPTVGTLFLHTRGTYRRYLRTSDCHGSLRCLVLLHLSLLPTSSTEGLVQRAVSNLSLQLSLECCLGMSFRLHGLHQTLHEYSIIHRWRWGKYRTLRCRGLLLRSLVTSRLVLTARRSAMPTSRSHGCNKFQPPLELCY</sequence>
<dbReference type="Proteomes" id="UP000652761">
    <property type="component" value="Unassembled WGS sequence"/>
</dbReference>
<gene>
    <name evidence="1" type="ORF">Taro_036833</name>
</gene>
<reference evidence="1" key="1">
    <citation type="submission" date="2017-07" db="EMBL/GenBank/DDBJ databases">
        <title>Taro Niue Genome Assembly and Annotation.</title>
        <authorList>
            <person name="Atibalentja N."/>
            <person name="Keating K."/>
            <person name="Fields C.J."/>
        </authorList>
    </citation>
    <scope>NUCLEOTIDE SEQUENCE</scope>
    <source>
        <strain evidence="1">Niue_2</strain>
        <tissue evidence="1">Leaf</tissue>
    </source>
</reference>